<evidence type="ECO:0000313" key="2">
    <source>
        <dbReference type="Proteomes" id="UP001605036"/>
    </source>
</evidence>
<accession>A0ABD1ZHU1</accession>
<dbReference type="Proteomes" id="UP001605036">
    <property type="component" value="Unassembled WGS sequence"/>
</dbReference>
<protein>
    <submittedName>
        <fullName evidence="1">Uncharacterized protein</fullName>
    </submittedName>
</protein>
<dbReference type="EMBL" id="JBHFFA010000001">
    <property type="protein sequence ID" value="KAL2651016.1"/>
    <property type="molecule type" value="Genomic_DNA"/>
</dbReference>
<comment type="caution">
    <text evidence="1">The sequence shown here is derived from an EMBL/GenBank/DDBJ whole genome shotgun (WGS) entry which is preliminary data.</text>
</comment>
<name>A0ABD1ZHU1_9MARC</name>
<organism evidence="1 2">
    <name type="scientific">Riccia fluitans</name>
    <dbReference type="NCBI Taxonomy" id="41844"/>
    <lineage>
        <taxon>Eukaryota</taxon>
        <taxon>Viridiplantae</taxon>
        <taxon>Streptophyta</taxon>
        <taxon>Embryophyta</taxon>
        <taxon>Marchantiophyta</taxon>
        <taxon>Marchantiopsida</taxon>
        <taxon>Marchantiidae</taxon>
        <taxon>Marchantiales</taxon>
        <taxon>Ricciaceae</taxon>
        <taxon>Riccia</taxon>
    </lineage>
</organism>
<dbReference type="AlphaFoldDB" id="A0ABD1ZHU1"/>
<gene>
    <name evidence="1" type="ORF">R1flu_019144</name>
</gene>
<dbReference type="PANTHER" id="PTHR46601">
    <property type="entry name" value="ULP_PROTEASE DOMAIN-CONTAINING PROTEIN"/>
    <property type="match status" value="1"/>
</dbReference>
<reference evidence="1 2" key="1">
    <citation type="submission" date="2024-09" db="EMBL/GenBank/DDBJ databases">
        <title>Chromosome-scale assembly of Riccia fluitans.</title>
        <authorList>
            <person name="Paukszto L."/>
            <person name="Sawicki J."/>
            <person name="Karawczyk K."/>
            <person name="Piernik-Szablinska J."/>
            <person name="Szczecinska M."/>
            <person name="Mazdziarz M."/>
        </authorList>
    </citation>
    <scope>NUCLEOTIDE SEQUENCE [LARGE SCALE GENOMIC DNA]</scope>
    <source>
        <strain evidence="1">Rf_01</strain>
        <tissue evidence="1">Aerial parts of the thallus</tissue>
    </source>
</reference>
<evidence type="ECO:0000313" key="1">
    <source>
        <dbReference type="EMBL" id="KAL2651016.1"/>
    </source>
</evidence>
<keyword evidence="2" id="KW-1185">Reference proteome</keyword>
<proteinExistence type="predicted"/>
<sequence>MFCKLKPCWVKKEKDRLVCCCKYHMELNSMIAILNDRRMQHGDDDMWYGSGCGCECTSATCFPCNGKISDRRNVARSGETLEGSQSLESRREDLGCNVGFNTMSIRDILREFLCPPIYIPMEGDEAKFWFKTAYVNMECSSCGMGKLEASFCLFYESVNTSFHRSMKWKLYEYMGQGVKDDRGQEKKRLELVHVETSILDFIQYFTDKAKGFVKHDFTNKWQAKQYKYCIRTFTIGTVVSVIDFAENYTFMPRRGSIRVLDE</sequence>
<dbReference type="PANTHER" id="PTHR46601:SF1">
    <property type="entry name" value="ADF-H DOMAIN-CONTAINING PROTEIN"/>
    <property type="match status" value="1"/>
</dbReference>